<comment type="caution">
    <text evidence="1">The sequence shown here is derived from an EMBL/GenBank/DDBJ whole genome shotgun (WGS) entry which is preliminary data.</text>
</comment>
<dbReference type="Proteomes" id="UP001491552">
    <property type="component" value="Unassembled WGS sequence"/>
</dbReference>
<dbReference type="EMBL" id="JBBMFF010000280">
    <property type="protein sequence ID" value="MEQ2512412.1"/>
    <property type="molecule type" value="Genomic_DNA"/>
</dbReference>
<proteinExistence type="predicted"/>
<sequence length="73" mass="8305">MQQTRFFFPMIFLLGEEAIPKRIGYTGLWPKTGAIHGLVNGVVPNEAVRRVAMIPSQKEKTPWKLIFVAMFSL</sequence>
<evidence type="ECO:0000313" key="1">
    <source>
        <dbReference type="EMBL" id="MEQ2512412.1"/>
    </source>
</evidence>
<organism evidence="1 2">
    <name type="scientific">Faecousia intestinalis</name>
    <dbReference type="NCBI Taxonomy" id="3133167"/>
    <lineage>
        <taxon>Bacteria</taxon>
        <taxon>Bacillati</taxon>
        <taxon>Bacillota</taxon>
        <taxon>Clostridia</taxon>
        <taxon>Eubacteriales</taxon>
        <taxon>Oscillospiraceae</taxon>
        <taxon>Faecousia</taxon>
    </lineage>
</organism>
<reference evidence="1 2" key="1">
    <citation type="submission" date="2024-03" db="EMBL/GenBank/DDBJ databases">
        <title>Human intestinal bacterial collection.</title>
        <authorList>
            <person name="Pauvert C."/>
            <person name="Hitch T.C.A."/>
            <person name="Clavel T."/>
        </authorList>
    </citation>
    <scope>NUCLEOTIDE SEQUENCE [LARGE SCALE GENOMIC DNA]</scope>
    <source>
        <strain evidence="1 2">CLA-AA-H192</strain>
    </source>
</reference>
<gene>
    <name evidence="1" type="ORF">WMO66_14370</name>
</gene>
<accession>A0ABV1GAF2</accession>
<protein>
    <submittedName>
        <fullName evidence="1">Uncharacterized protein</fullName>
    </submittedName>
</protein>
<evidence type="ECO:0000313" key="2">
    <source>
        <dbReference type="Proteomes" id="UP001491552"/>
    </source>
</evidence>
<name>A0ABV1GAF2_9FIRM</name>
<keyword evidence="2" id="KW-1185">Reference proteome</keyword>
<dbReference type="RefSeq" id="WP_349137039.1">
    <property type="nucleotide sequence ID" value="NZ_JBBMFF010000280.1"/>
</dbReference>